<keyword evidence="1" id="KW-0812">Transmembrane</keyword>
<accession>A0ABU9QK11</accession>
<dbReference type="EMBL" id="JAZHGC010000029">
    <property type="protein sequence ID" value="MEM5289799.1"/>
    <property type="molecule type" value="Genomic_DNA"/>
</dbReference>
<gene>
    <name evidence="2" type="ORF">V4C55_29160</name>
</gene>
<comment type="caution">
    <text evidence="2">The sequence shown here is derived from an EMBL/GenBank/DDBJ whole genome shotgun (WGS) entry which is preliminary data.</text>
</comment>
<proteinExistence type="predicted"/>
<sequence length="46" mass="4968">MTGLGWIMVILVAILASALFLCVGIAVVIAFLFGTSSRLFTHDRDQ</sequence>
<protein>
    <submittedName>
        <fullName evidence="2">Uncharacterized protein</fullName>
    </submittedName>
</protein>
<keyword evidence="1" id="KW-1133">Transmembrane helix</keyword>
<name>A0ABU9QK11_9BURK</name>
<organism evidence="2 3">
    <name type="scientific">Paraburkholderia sabiae</name>
    <dbReference type="NCBI Taxonomy" id="273251"/>
    <lineage>
        <taxon>Bacteria</taxon>
        <taxon>Pseudomonadati</taxon>
        <taxon>Pseudomonadota</taxon>
        <taxon>Betaproteobacteria</taxon>
        <taxon>Burkholderiales</taxon>
        <taxon>Burkholderiaceae</taxon>
        <taxon>Paraburkholderia</taxon>
    </lineage>
</organism>
<feature type="transmembrane region" description="Helical" evidence="1">
    <location>
        <begin position="6"/>
        <end position="34"/>
    </location>
</feature>
<evidence type="ECO:0000256" key="1">
    <source>
        <dbReference type="SAM" id="Phobius"/>
    </source>
</evidence>
<keyword evidence="3" id="KW-1185">Reference proteome</keyword>
<dbReference type="RefSeq" id="WP_167528654.1">
    <property type="nucleotide sequence ID" value="NZ_CAJHCS010000010.1"/>
</dbReference>
<keyword evidence="1" id="KW-0472">Membrane</keyword>
<evidence type="ECO:0000313" key="3">
    <source>
        <dbReference type="Proteomes" id="UP001494588"/>
    </source>
</evidence>
<reference evidence="2 3" key="1">
    <citation type="submission" date="2024-01" db="EMBL/GenBank/DDBJ databases">
        <title>The diversity of rhizobia nodulating Mimosa spp. in eleven states of Brazil covering several biomes is determined by host plant, location, and edaphic factors.</title>
        <authorList>
            <person name="Rouws L."/>
            <person name="Barauna A."/>
            <person name="Beukes C."/>
            <person name="De Faria S.M."/>
            <person name="Gross E."/>
            <person name="Dos Reis Junior F.B."/>
            <person name="Simon M."/>
            <person name="Maluk M."/>
            <person name="Odee D.W."/>
            <person name="Kenicer G."/>
            <person name="Young J.P.W."/>
            <person name="Reis V.M."/>
            <person name="Zilli J."/>
            <person name="James E.K."/>
        </authorList>
    </citation>
    <scope>NUCLEOTIDE SEQUENCE [LARGE SCALE GENOMIC DNA]</scope>
    <source>
        <strain evidence="2 3">JPY77</strain>
    </source>
</reference>
<evidence type="ECO:0000313" key="2">
    <source>
        <dbReference type="EMBL" id="MEM5289799.1"/>
    </source>
</evidence>
<dbReference type="Proteomes" id="UP001494588">
    <property type="component" value="Unassembled WGS sequence"/>
</dbReference>